<feature type="chain" id="PRO_5010005540" description="Thiol:disulfide interchange protein" evidence="7">
    <location>
        <begin position="24"/>
        <end position="243"/>
    </location>
</feature>
<comment type="similarity">
    <text evidence="2 7">Belongs to the thioredoxin family. DsbC subfamily.</text>
</comment>
<dbReference type="InterPro" id="IPR051470">
    <property type="entry name" value="Thiol:disulfide_interchange"/>
</dbReference>
<dbReference type="PANTHER" id="PTHR35272:SF3">
    <property type="entry name" value="THIOL:DISULFIDE INTERCHANGE PROTEIN DSBC"/>
    <property type="match status" value="1"/>
</dbReference>
<dbReference type="PROSITE" id="PS51352">
    <property type="entry name" value="THIOREDOXIN_2"/>
    <property type="match status" value="1"/>
</dbReference>
<evidence type="ECO:0000313" key="10">
    <source>
        <dbReference type="Proteomes" id="UP000036122"/>
    </source>
</evidence>
<dbReference type="GO" id="GO:0042597">
    <property type="term" value="C:periplasmic space"/>
    <property type="evidence" value="ECO:0007669"/>
    <property type="project" value="UniProtKB-SubCell"/>
</dbReference>
<evidence type="ECO:0000256" key="1">
    <source>
        <dbReference type="ARBA" id="ARBA00004418"/>
    </source>
</evidence>
<dbReference type="PATRIC" id="fig|1409923.3.peg.3448"/>
<feature type="signal peptide" evidence="7">
    <location>
        <begin position="1"/>
        <end position="23"/>
    </location>
</feature>
<evidence type="ECO:0000256" key="3">
    <source>
        <dbReference type="ARBA" id="ARBA00022729"/>
    </source>
</evidence>
<keyword evidence="6 7" id="KW-0676">Redox-active center</keyword>
<evidence type="ECO:0000256" key="7">
    <source>
        <dbReference type="RuleBase" id="RU364038"/>
    </source>
</evidence>
<dbReference type="Pfam" id="PF13098">
    <property type="entry name" value="Thioredoxin_2"/>
    <property type="match status" value="1"/>
</dbReference>
<dbReference type="Pfam" id="PF10411">
    <property type="entry name" value="DsbC_N"/>
    <property type="match status" value="1"/>
</dbReference>
<dbReference type="Gene3D" id="3.10.450.70">
    <property type="entry name" value="Disulphide bond isomerase, DsbC/G, N-terminal"/>
    <property type="match status" value="1"/>
</dbReference>
<name>A0A0J1A418_ACIBA</name>
<dbReference type="PANTHER" id="PTHR35272">
    <property type="entry name" value="THIOL:DISULFIDE INTERCHANGE PROTEIN DSBC-RELATED"/>
    <property type="match status" value="1"/>
</dbReference>
<evidence type="ECO:0000259" key="8">
    <source>
        <dbReference type="PROSITE" id="PS51352"/>
    </source>
</evidence>
<protein>
    <recommendedName>
        <fullName evidence="7">Thiol:disulfide interchange protein</fullName>
    </recommendedName>
</protein>
<accession>A0A0J1A418</accession>
<dbReference type="InterPro" id="IPR013766">
    <property type="entry name" value="Thioredoxin_domain"/>
</dbReference>
<reference evidence="9 10" key="1">
    <citation type="submission" date="2014-07" db="EMBL/GenBank/DDBJ databases">
        <authorList>
            <person name="Harkins D.M."/>
            <person name="Lesho E."/>
            <person name="Waterman P.E."/>
            <person name="Chan A."/>
            <person name="Fouts D.E."/>
        </authorList>
    </citation>
    <scope>NUCLEOTIDE SEQUENCE [LARGE SCALE GENOMIC DNA]</scope>
    <source>
        <strain evidence="9 10">MRSN 3527</strain>
    </source>
</reference>
<evidence type="ECO:0000313" key="9">
    <source>
        <dbReference type="EMBL" id="KLT89005.1"/>
    </source>
</evidence>
<keyword evidence="5" id="KW-1015">Disulfide bond</keyword>
<gene>
    <name evidence="9" type="ORF">T630_4143</name>
</gene>
<dbReference type="InterPro" id="IPR036249">
    <property type="entry name" value="Thioredoxin-like_sf"/>
</dbReference>
<sequence length="243" mass="26969">MTNMKKFLLTFAVAISSYSIAYADVAEDIKSNIQKNYPATTVTQVNKTPLTGIYEVVMGRNVAYTDKDGRYFIFGNLFDMKTQTDLTTTPTSSNIVEVGFPNADRLKDAIKTVKGNGKRKLVVFSDPDCPYCQQLERNLQSIDNVTIYTFLYPLESIHPTAKTTAVSIWCSKNPGKAFQDYMIENIKPSSKNCAHPIDRNIEFASSMNIQGTPSLIFEDGSMVPGAVGVSELERLLNSSQKSK</sequence>
<dbReference type="AlphaFoldDB" id="A0A0J1A418"/>
<dbReference type="InterPro" id="IPR018950">
    <property type="entry name" value="DiS-bond_isomerase_DsbC/G_N"/>
</dbReference>
<dbReference type="InterPro" id="IPR009094">
    <property type="entry name" value="DiS-bond_isomerase_DsbC/G_N_sf"/>
</dbReference>
<dbReference type="SUPFAM" id="SSF52833">
    <property type="entry name" value="Thioredoxin-like"/>
    <property type="match status" value="1"/>
</dbReference>
<keyword evidence="3 7" id="KW-0732">Signal</keyword>
<dbReference type="InterPro" id="IPR012336">
    <property type="entry name" value="Thioredoxin-like_fold"/>
</dbReference>
<evidence type="ECO:0000256" key="4">
    <source>
        <dbReference type="ARBA" id="ARBA00022764"/>
    </source>
</evidence>
<comment type="caution">
    <text evidence="9">The sequence shown here is derived from an EMBL/GenBank/DDBJ whole genome shotgun (WGS) entry which is preliminary data.</text>
</comment>
<dbReference type="InterPro" id="IPR033954">
    <property type="entry name" value="DiS-bond_Isoase_DsbC/G"/>
</dbReference>
<dbReference type="EMBL" id="JPHZ01000013">
    <property type="protein sequence ID" value="KLT89005.1"/>
    <property type="molecule type" value="Genomic_DNA"/>
</dbReference>
<evidence type="ECO:0000256" key="5">
    <source>
        <dbReference type="ARBA" id="ARBA00023157"/>
    </source>
</evidence>
<proteinExistence type="inferred from homology"/>
<dbReference type="SUPFAM" id="SSF54423">
    <property type="entry name" value="DsbC/DsbG N-terminal domain-like"/>
    <property type="match status" value="1"/>
</dbReference>
<comment type="function">
    <text evidence="7">Required for disulfide bond formation in some periplasmic proteins. Acts by transferring its disulfide bond to other proteins and is reduced in the process.</text>
</comment>
<feature type="domain" description="Thioredoxin" evidence="8">
    <location>
        <begin position="77"/>
        <end position="241"/>
    </location>
</feature>
<comment type="subcellular location">
    <subcellularLocation>
        <location evidence="1 7">Periplasm</location>
    </subcellularLocation>
</comment>
<dbReference type="Proteomes" id="UP000036122">
    <property type="component" value="Unassembled WGS sequence"/>
</dbReference>
<evidence type="ECO:0000256" key="6">
    <source>
        <dbReference type="ARBA" id="ARBA00023284"/>
    </source>
</evidence>
<keyword evidence="4 7" id="KW-0574">Periplasm</keyword>
<organism evidence="9 10">
    <name type="scientific">Acinetobacter baumannii MRSN 3527</name>
    <dbReference type="NCBI Taxonomy" id="1409923"/>
    <lineage>
        <taxon>Bacteria</taxon>
        <taxon>Pseudomonadati</taxon>
        <taxon>Pseudomonadota</taxon>
        <taxon>Gammaproteobacteria</taxon>
        <taxon>Moraxellales</taxon>
        <taxon>Moraxellaceae</taxon>
        <taxon>Acinetobacter</taxon>
        <taxon>Acinetobacter calcoaceticus/baumannii complex</taxon>
    </lineage>
</organism>
<dbReference type="Gene3D" id="3.40.30.10">
    <property type="entry name" value="Glutaredoxin"/>
    <property type="match status" value="1"/>
</dbReference>
<dbReference type="CDD" id="cd03020">
    <property type="entry name" value="DsbA_DsbC_DsbG"/>
    <property type="match status" value="1"/>
</dbReference>
<evidence type="ECO:0000256" key="2">
    <source>
        <dbReference type="ARBA" id="ARBA00009813"/>
    </source>
</evidence>